<comment type="caution">
    <text evidence="1">The sequence shown here is derived from an EMBL/GenBank/DDBJ whole genome shotgun (WGS) entry which is preliminary data.</text>
</comment>
<keyword evidence="2" id="KW-1185">Reference proteome</keyword>
<reference evidence="1 2" key="1">
    <citation type="journal article" date="2023" name="Sci. Data">
        <title>Genome assembly of the Korean intertidal mud-creeper Batillaria attramentaria.</title>
        <authorList>
            <person name="Patra A.K."/>
            <person name="Ho P.T."/>
            <person name="Jun S."/>
            <person name="Lee S.J."/>
            <person name="Kim Y."/>
            <person name="Won Y.J."/>
        </authorList>
    </citation>
    <scope>NUCLEOTIDE SEQUENCE [LARGE SCALE GENOMIC DNA]</scope>
    <source>
        <strain evidence="1">Wonlab-2016</strain>
    </source>
</reference>
<dbReference type="Proteomes" id="UP001519460">
    <property type="component" value="Unassembled WGS sequence"/>
</dbReference>
<evidence type="ECO:0000313" key="1">
    <source>
        <dbReference type="EMBL" id="KAK7502136.1"/>
    </source>
</evidence>
<dbReference type="AlphaFoldDB" id="A0ABD0LRM4"/>
<proteinExistence type="predicted"/>
<gene>
    <name evidence="1" type="ORF">BaRGS_00006500</name>
</gene>
<organism evidence="1 2">
    <name type="scientific">Batillaria attramentaria</name>
    <dbReference type="NCBI Taxonomy" id="370345"/>
    <lineage>
        <taxon>Eukaryota</taxon>
        <taxon>Metazoa</taxon>
        <taxon>Spiralia</taxon>
        <taxon>Lophotrochozoa</taxon>
        <taxon>Mollusca</taxon>
        <taxon>Gastropoda</taxon>
        <taxon>Caenogastropoda</taxon>
        <taxon>Sorbeoconcha</taxon>
        <taxon>Cerithioidea</taxon>
        <taxon>Batillariidae</taxon>
        <taxon>Batillaria</taxon>
    </lineage>
</organism>
<accession>A0ABD0LRM4</accession>
<protein>
    <submittedName>
        <fullName evidence="1">Uncharacterized protein</fullName>
    </submittedName>
</protein>
<sequence>MRDQLMVDAPGRLWTCADTPTHAHPAQHPGSMCGTLVLNAGSTDACHVLTPHPFIPIRYKNTTPASRSCGVCFELPVFALTYYPRHACACGFDAAIRL</sequence>
<dbReference type="EMBL" id="JACVVK020000027">
    <property type="protein sequence ID" value="KAK7502136.1"/>
    <property type="molecule type" value="Genomic_DNA"/>
</dbReference>
<evidence type="ECO:0000313" key="2">
    <source>
        <dbReference type="Proteomes" id="UP001519460"/>
    </source>
</evidence>
<name>A0ABD0LRM4_9CAEN</name>